<keyword evidence="3" id="KW-1185">Reference proteome</keyword>
<dbReference type="InterPro" id="IPR036465">
    <property type="entry name" value="vWFA_dom_sf"/>
</dbReference>
<evidence type="ECO:0000313" key="3">
    <source>
        <dbReference type="Proteomes" id="UP000283734"/>
    </source>
</evidence>
<dbReference type="OrthoDB" id="9805121at2"/>
<dbReference type="InterPro" id="IPR022156">
    <property type="entry name" value="Uncharacterised_YfbK_N"/>
</dbReference>
<dbReference type="Gene3D" id="3.40.50.410">
    <property type="entry name" value="von Willebrand factor, type A domain"/>
    <property type="match status" value="1"/>
</dbReference>
<dbReference type="SMART" id="SM00327">
    <property type="entry name" value="VWA"/>
    <property type="match status" value="1"/>
</dbReference>
<comment type="caution">
    <text evidence="2">The sequence shown here is derived from an EMBL/GenBank/DDBJ whole genome shotgun (WGS) entry which is preliminary data.</text>
</comment>
<organism evidence="2 3">
    <name type="scientific">Alcanivorax profundi</name>
    <dbReference type="NCBI Taxonomy" id="2338368"/>
    <lineage>
        <taxon>Bacteria</taxon>
        <taxon>Pseudomonadati</taxon>
        <taxon>Pseudomonadota</taxon>
        <taxon>Gammaproteobacteria</taxon>
        <taxon>Oceanospirillales</taxon>
        <taxon>Alcanivoracaceae</taxon>
        <taxon>Alcanivorax</taxon>
    </lineage>
</organism>
<evidence type="ECO:0000259" key="1">
    <source>
        <dbReference type="PROSITE" id="PS50234"/>
    </source>
</evidence>
<dbReference type="PANTHER" id="PTHR10579:SF43">
    <property type="entry name" value="ZINC FINGER (C3HC4-TYPE RING FINGER) FAMILY PROTEIN"/>
    <property type="match status" value="1"/>
</dbReference>
<sequence length="565" mass="61300">MEIDMSLTRPIATLQRYRSLMPSGPLAVGLCTGVLTLLSAGCQNGGQETLADSQTGQPAQREQLLVDAMASPARMQPQAKMMAMPAPQPLPQPSRDRFEAVEENTVKQASVDPVSTFSIDVDTASYSFSRRMINEGRLPTPDAVRLEEWVNYFDYDYTAPASPDTPFSTGVTVVESPWTAGNKLVHIGIKGYQVDASSRPRANLVFLLDVSGSMGAPDKLPLLQQSLSMMVKDMHPEDSVAIVVYAGASGVVLPPTAVKDRTAITQALSRLQVGGSTAGGEGIQLAYQLAEQHFDEKAINRVILATDGDFNVGVTDPRSLEALVSRQREKGIYLSVLGFGQGNYNDHLMQTLAQNGNGVAAYIDNLNEARKVLVTESTSSLFTIAEDVKIQVEFNPATVQEYRLLGYETRALEREDFNNDSVDAGEIGAGHTVTALYEITPADKTPLIDPPRYGARENAATAGAQSNEYAFIKLRYKRPGESRSRLLQTPVAMSQPALSAEARQEVEFAVAVAGAAQIIKGSKFSGNWTLEEAIALAQNNRGEDPYGYRSEFVQLLRQAQVSRDI</sequence>
<dbReference type="Pfam" id="PF12034">
    <property type="entry name" value="YfbK_C"/>
    <property type="match status" value="1"/>
</dbReference>
<proteinExistence type="predicted"/>
<dbReference type="PANTHER" id="PTHR10579">
    <property type="entry name" value="CALCIUM-ACTIVATED CHLORIDE CHANNEL REGULATOR"/>
    <property type="match status" value="1"/>
</dbReference>
<dbReference type="SUPFAM" id="SSF53300">
    <property type="entry name" value="vWA-like"/>
    <property type="match status" value="1"/>
</dbReference>
<dbReference type="Pfam" id="PF12450">
    <property type="entry name" value="vWF_A"/>
    <property type="match status" value="1"/>
</dbReference>
<dbReference type="CDD" id="cd01465">
    <property type="entry name" value="vWA_subgroup"/>
    <property type="match status" value="1"/>
</dbReference>
<dbReference type="AlphaFoldDB" id="A0A418XZ89"/>
<reference evidence="2 3" key="1">
    <citation type="submission" date="2018-09" db="EMBL/GenBank/DDBJ databases">
        <title>Alcanivorax profundi sp. nov., isolated from 1000 m-depth seawater of the Mariana Trench.</title>
        <authorList>
            <person name="Liu J."/>
        </authorList>
    </citation>
    <scope>NUCLEOTIDE SEQUENCE [LARGE SCALE GENOMIC DNA]</scope>
    <source>
        <strain evidence="2 3">MTEO17</strain>
    </source>
</reference>
<dbReference type="EMBL" id="QYYA01000002">
    <property type="protein sequence ID" value="RJG18339.1"/>
    <property type="molecule type" value="Genomic_DNA"/>
</dbReference>
<gene>
    <name evidence="2" type="ORF">D4A39_07655</name>
</gene>
<protein>
    <submittedName>
        <fullName evidence="2">VWA domain-containing protein</fullName>
    </submittedName>
</protein>
<dbReference type="InterPro" id="IPR021908">
    <property type="entry name" value="YfbK_C"/>
</dbReference>
<dbReference type="InterPro" id="IPR051266">
    <property type="entry name" value="CLCR"/>
</dbReference>
<feature type="domain" description="VWFA" evidence="1">
    <location>
        <begin position="203"/>
        <end position="388"/>
    </location>
</feature>
<dbReference type="InterPro" id="IPR002035">
    <property type="entry name" value="VWF_A"/>
</dbReference>
<accession>A0A418XZ89</accession>
<dbReference type="PROSITE" id="PS50234">
    <property type="entry name" value="VWFA"/>
    <property type="match status" value="1"/>
</dbReference>
<name>A0A418XZ89_9GAMM</name>
<dbReference type="Pfam" id="PF00092">
    <property type="entry name" value="VWA"/>
    <property type="match status" value="1"/>
</dbReference>
<dbReference type="Proteomes" id="UP000283734">
    <property type="component" value="Unassembled WGS sequence"/>
</dbReference>
<evidence type="ECO:0000313" key="2">
    <source>
        <dbReference type="EMBL" id="RJG18339.1"/>
    </source>
</evidence>